<gene>
    <name evidence="1" type="ORF">IAB78_03035</name>
</gene>
<dbReference type="Proteomes" id="UP000823750">
    <property type="component" value="Unassembled WGS sequence"/>
</dbReference>
<reference evidence="1" key="2">
    <citation type="journal article" date="2021" name="PeerJ">
        <title>Extensive microbial diversity within the chicken gut microbiome revealed by metagenomics and culture.</title>
        <authorList>
            <person name="Gilroy R."/>
            <person name="Ravi A."/>
            <person name="Getino M."/>
            <person name="Pursley I."/>
            <person name="Horton D.L."/>
            <person name="Alikhan N.F."/>
            <person name="Baker D."/>
            <person name="Gharbi K."/>
            <person name="Hall N."/>
            <person name="Watson M."/>
            <person name="Adriaenssens E.M."/>
            <person name="Foster-Nyarko E."/>
            <person name="Jarju S."/>
            <person name="Secka A."/>
            <person name="Antonio M."/>
            <person name="Oren A."/>
            <person name="Chaudhuri R.R."/>
            <person name="La Ragione R."/>
            <person name="Hildebrand F."/>
            <person name="Pallen M.J."/>
        </authorList>
    </citation>
    <scope>NUCLEOTIDE SEQUENCE</scope>
    <source>
        <strain evidence="1">B2-16538</strain>
    </source>
</reference>
<dbReference type="EMBL" id="JADILX010000052">
    <property type="protein sequence ID" value="MBO8485381.1"/>
    <property type="molecule type" value="Genomic_DNA"/>
</dbReference>
<sequence>MDKMPVSCTSTSDTGSEEMLPGKWIPVQYYADGEWYGCFSPVWYFMFNDNGTGYEYQEGEETPFSYIYNSSRRNLTIYGTVYEGSWTVESLSSGELTISTDDLDFADYGETKIRMTRD</sequence>
<reference evidence="1" key="1">
    <citation type="submission" date="2020-10" db="EMBL/GenBank/DDBJ databases">
        <authorList>
            <person name="Gilroy R."/>
        </authorList>
    </citation>
    <scope>NUCLEOTIDE SEQUENCE</scope>
    <source>
        <strain evidence="1">B2-16538</strain>
    </source>
</reference>
<accession>A0A9D9J3S1</accession>
<organism evidence="1 2">
    <name type="scientific">Candidatus Cryptobacteroides excrementavium</name>
    <dbReference type="NCBI Taxonomy" id="2840759"/>
    <lineage>
        <taxon>Bacteria</taxon>
        <taxon>Pseudomonadati</taxon>
        <taxon>Bacteroidota</taxon>
        <taxon>Bacteroidia</taxon>
        <taxon>Bacteroidales</taxon>
        <taxon>Candidatus Cryptobacteroides</taxon>
    </lineage>
</organism>
<dbReference type="AlphaFoldDB" id="A0A9D9J3S1"/>
<comment type="caution">
    <text evidence="1">The sequence shown here is derived from an EMBL/GenBank/DDBJ whole genome shotgun (WGS) entry which is preliminary data.</text>
</comment>
<proteinExistence type="predicted"/>
<evidence type="ECO:0000313" key="2">
    <source>
        <dbReference type="Proteomes" id="UP000823750"/>
    </source>
</evidence>
<evidence type="ECO:0000313" key="1">
    <source>
        <dbReference type="EMBL" id="MBO8485381.1"/>
    </source>
</evidence>
<name>A0A9D9J3S1_9BACT</name>
<protein>
    <submittedName>
        <fullName evidence="1">DUF5110 domain-containing protein</fullName>
    </submittedName>
</protein>